<proteinExistence type="predicted"/>
<evidence type="ECO:0000259" key="1">
    <source>
        <dbReference type="Pfam" id="PF13476"/>
    </source>
</evidence>
<feature type="domain" description="Rad50/SbcC-type AAA" evidence="1">
    <location>
        <begin position="5"/>
        <end position="65"/>
    </location>
</feature>
<dbReference type="InterPro" id="IPR027417">
    <property type="entry name" value="P-loop_NTPase"/>
</dbReference>
<dbReference type="EMBL" id="JAUTBK010000002">
    <property type="protein sequence ID" value="MDQ1208829.1"/>
    <property type="molecule type" value="Genomic_DNA"/>
</dbReference>
<keyword evidence="2" id="KW-0378">Hydrolase</keyword>
<keyword evidence="2" id="KW-0269">Exonuclease</keyword>
<dbReference type="Proteomes" id="UP001233360">
    <property type="component" value="Unassembled WGS sequence"/>
</dbReference>
<dbReference type="GO" id="GO:0004527">
    <property type="term" value="F:exonuclease activity"/>
    <property type="evidence" value="ECO:0007669"/>
    <property type="project" value="UniProtKB-KW"/>
</dbReference>
<keyword evidence="2" id="KW-0540">Nuclease</keyword>
<sequence length="132" mass="15318">MKIEKLVLENYKSFKNRTEIKFNEGLNILVGDNEAGKSTILEAMHLCLSGILDGRYLKHDFHQYLFNYEVVEEYLKNIKTDKTVKLPELLIEVYFQINDELAELEGSLNSDHDPKAQGIRFEIKLDDTVILP</sequence>
<dbReference type="PANTHER" id="PTHR32114">
    <property type="entry name" value="ABC TRANSPORTER ABCH.3"/>
    <property type="match status" value="1"/>
</dbReference>
<organism evidence="2 3">
    <name type="scientific">Acinetobacter baylyi</name>
    <dbReference type="NCBI Taxonomy" id="202950"/>
    <lineage>
        <taxon>Bacteria</taxon>
        <taxon>Pseudomonadati</taxon>
        <taxon>Pseudomonadota</taxon>
        <taxon>Gammaproteobacteria</taxon>
        <taxon>Moraxellales</taxon>
        <taxon>Moraxellaceae</taxon>
        <taxon>Acinetobacter</taxon>
    </lineage>
</organism>
<reference evidence="2 3" key="1">
    <citation type="submission" date="2023-07" db="EMBL/GenBank/DDBJ databases">
        <title>Functional and genomic diversity of the sorghum phyllosphere microbiome.</title>
        <authorList>
            <person name="Shade A."/>
        </authorList>
    </citation>
    <scope>NUCLEOTIDE SEQUENCE [LARGE SCALE GENOMIC DNA]</scope>
    <source>
        <strain evidence="2 3">SORGH_AS_0887</strain>
    </source>
</reference>
<keyword evidence="3" id="KW-1185">Reference proteome</keyword>
<evidence type="ECO:0000313" key="3">
    <source>
        <dbReference type="Proteomes" id="UP001233360"/>
    </source>
</evidence>
<gene>
    <name evidence="2" type="ORF">QE380_001752</name>
</gene>
<protein>
    <submittedName>
        <fullName evidence="2">DNA repair exonuclease SbcCD ATPase subunit</fullName>
    </submittedName>
</protein>
<dbReference type="PANTHER" id="PTHR32114:SF2">
    <property type="entry name" value="ABC TRANSPORTER ABCH.3"/>
    <property type="match status" value="1"/>
</dbReference>
<dbReference type="RefSeq" id="WP_307003339.1">
    <property type="nucleotide sequence ID" value="NZ_JAUTBK010000002.1"/>
</dbReference>
<name>A0ABU0UW89_ACIBI</name>
<dbReference type="Gene3D" id="3.40.50.300">
    <property type="entry name" value="P-loop containing nucleotide triphosphate hydrolases"/>
    <property type="match status" value="1"/>
</dbReference>
<dbReference type="Pfam" id="PF13476">
    <property type="entry name" value="AAA_23"/>
    <property type="match status" value="1"/>
</dbReference>
<dbReference type="InterPro" id="IPR038729">
    <property type="entry name" value="Rad50/SbcC_AAA"/>
</dbReference>
<comment type="caution">
    <text evidence="2">The sequence shown here is derived from an EMBL/GenBank/DDBJ whole genome shotgun (WGS) entry which is preliminary data.</text>
</comment>
<dbReference type="SUPFAM" id="SSF52540">
    <property type="entry name" value="P-loop containing nucleoside triphosphate hydrolases"/>
    <property type="match status" value="1"/>
</dbReference>
<evidence type="ECO:0000313" key="2">
    <source>
        <dbReference type="EMBL" id="MDQ1208829.1"/>
    </source>
</evidence>
<accession>A0ABU0UW89</accession>